<protein>
    <submittedName>
        <fullName evidence="1">Putative ovule protein</fullName>
    </submittedName>
</protein>
<organism evidence="1">
    <name type="scientific">Solanum chacoense</name>
    <name type="common">Chaco potato</name>
    <dbReference type="NCBI Taxonomy" id="4108"/>
    <lineage>
        <taxon>Eukaryota</taxon>
        <taxon>Viridiplantae</taxon>
        <taxon>Streptophyta</taxon>
        <taxon>Embryophyta</taxon>
        <taxon>Tracheophyta</taxon>
        <taxon>Spermatophyta</taxon>
        <taxon>Magnoliopsida</taxon>
        <taxon>eudicotyledons</taxon>
        <taxon>Gunneridae</taxon>
        <taxon>Pentapetalae</taxon>
        <taxon>asterids</taxon>
        <taxon>lamiids</taxon>
        <taxon>Solanales</taxon>
        <taxon>Solanaceae</taxon>
        <taxon>Solanoideae</taxon>
        <taxon>Solaneae</taxon>
        <taxon>Solanum</taxon>
    </lineage>
</organism>
<feature type="non-terminal residue" evidence="1">
    <location>
        <position position="1"/>
    </location>
</feature>
<evidence type="ECO:0000313" key="1">
    <source>
        <dbReference type="EMBL" id="JAP06789.1"/>
    </source>
</evidence>
<dbReference type="EMBL" id="GEDG01040281">
    <property type="protein sequence ID" value="JAP06789.1"/>
    <property type="molecule type" value="Transcribed_RNA"/>
</dbReference>
<sequence>VSSLSSLLTKNFPPHLLLRAPTLKFIPFKFCALRPHRVPKKGRGSAYYFCLLHRTLLKRN</sequence>
<accession>A0A0V0GF41</accession>
<name>A0A0V0GF41_SOLCH</name>
<reference evidence="1" key="1">
    <citation type="submission" date="2015-12" db="EMBL/GenBank/DDBJ databases">
        <title>Gene expression during late stages of embryo sac development: a critical building block for successful pollen-pistil interactions.</title>
        <authorList>
            <person name="Liu Y."/>
            <person name="Joly V."/>
            <person name="Sabar M."/>
            <person name="Matton D.P."/>
        </authorList>
    </citation>
    <scope>NUCLEOTIDE SEQUENCE</scope>
</reference>
<dbReference type="AlphaFoldDB" id="A0A0V0GF41"/>
<proteinExistence type="predicted"/>